<dbReference type="EMBL" id="MCFA01000045">
    <property type="protein sequence ID" value="ORY13069.1"/>
    <property type="molecule type" value="Genomic_DNA"/>
</dbReference>
<comment type="caution">
    <text evidence="2">The sequence shown here is derived from an EMBL/GenBank/DDBJ whole genome shotgun (WGS) entry which is preliminary data.</text>
</comment>
<accession>A0A1Y1ZS28</accession>
<organism evidence="2 3">
    <name type="scientific">Clohesyomyces aquaticus</name>
    <dbReference type="NCBI Taxonomy" id="1231657"/>
    <lineage>
        <taxon>Eukaryota</taxon>
        <taxon>Fungi</taxon>
        <taxon>Dikarya</taxon>
        <taxon>Ascomycota</taxon>
        <taxon>Pezizomycotina</taxon>
        <taxon>Dothideomycetes</taxon>
        <taxon>Pleosporomycetidae</taxon>
        <taxon>Pleosporales</taxon>
        <taxon>Lindgomycetaceae</taxon>
        <taxon>Clohesyomyces</taxon>
    </lineage>
</organism>
<proteinExistence type="predicted"/>
<protein>
    <submittedName>
        <fullName evidence="2">Uncharacterized protein</fullName>
    </submittedName>
</protein>
<name>A0A1Y1ZS28_9PLEO</name>
<dbReference type="Proteomes" id="UP000193144">
    <property type="component" value="Unassembled WGS sequence"/>
</dbReference>
<reference evidence="2 3" key="1">
    <citation type="submission" date="2016-07" db="EMBL/GenBank/DDBJ databases">
        <title>Pervasive Adenine N6-methylation of Active Genes in Fungi.</title>
        <authorList>
            <consortium name="DOE Joint Genome Institute"/>
            <person name="Mondo S.J."/>
            <person name="Dannebaum R.O."/>
            <person name="Kuo R.C."/>
            <person name="Labutti K."/>
            <person name="Haridas S."/>
            <person name="Kuo A."/>
            <person name="Salamov A."/>
            <person name="Ahrendt S.R."/>
            <person name="Lipzen A."/>
            <person name="Sullivan W."/>
            <person name="Andreopoulos W.B."/>
            <person name="Clum A."/>
            <person name="Lindquist E."/>
            <person name="Daum C."/>
            <person name="Ramamoorthy G.K."/>
            <person name="Gryganskyi A."/>
            <person name="Culley D."/>
            <person name="Magnuson J.K."/>
            <person name="James T.Y."/>
            <person name="O'Malley M.A."/>
            <person name="Stajich J.E."/>
            <person name="Spatafora J.W."/>
            <person name="Visel A."/>
            <person name="Grigoriev I.V."/>
        </authorList>
    </citation>
    <scope>NUCLEOTIDE SEQUENCE [LARGE SCALE GENOMIC DNA]</scope>
    <source>
        <strain evidence="2 3">CBS 115471</strain>
    </source>
</reference>
<keyword evidence="3" id="KW-1185">Reference proteome</keyword>
<dbReference type="AlphaFoldDB" id="A0A1Y1ZS28"/>
<evidence type="ECO:0000256" key="1">
    <source>
        <dbReference type="SAM" id="MobiDB-lite"/>
    </source>
</evidence>
<feature type="compositionally biased region" description="Polar residues" evidence="1">
    <location>
        <begin position="47"/>
        <end position="65"/>
    </location>
</feature>
<evidence type="ECO:0000313" key="3">
    <source>
        <dbReference type="Proteomes" id="UP000193144"/>
    </source>
</evidence>
<feature type="region of interest" description="Disordered" evidence="1">
    <location>
        <begin position="1"/>
        <end position="76"/>
    </location>
</feature>
<sequence length="76" mass="8341">MGSPGPSSFDRRYALRQRTSTQTARINEKRLAPRSPAATRKRGWAAENNQQATTPKRTRMSQSMAVLNAGDPSPIG</sequence>
<gene>
    <name evidence="2" type="ORF">BCR34DRAFT_278950</name>
</gene>
<evidence type="ECO:0000313" key="2">
    <source>
        <dbReference type="EMBL" id="ORY13069.1"/>
    </source>
</evidence>